<gene>
    <name evidence="2" type="ORF">DEE74_10795</name>
</gene>
<evidence type="ECO:0000259" key="1">
    <source>
        <dbReference type="Pfam" id="PF00561"/>
    </source>
</evidence>
<proteinExistence type="predicted"/>
<evidence type="ECO:0000313" key="2">
    <source>
        <dbReference type="EMBL" id="MBX3890350.1"/>
    </source>
</evidence>
<keyword evidence="2" id="KW-0378">Hydrolase</keyword>
<dbReference type="PANTHER" id="PTHR43194:SF2">
    <property type="entry name" value="PEROXISOMAL MEMBRANE PROTEIN LPX1"/>
    <property type="match status" value="1"/>
</dbReference>
<dbReference type="PANTHER" id="PTHR43194">
    <property type="entry name" value="HYDROLASE ALPHA/BETA FOLD FAMILY"/>
    <property type="match status" value="1"/>
</dbReference>
<evidence type="ECO:0000313" key="3">
    <source>
        <dbReference type="Proteomes" id="UP001199322"/>
    </source>
</evidence>
<name>A0A9Q2BY82_RALPI</name>
<dbReference type="SUPFAM" id="SSF53474">
    <property type="entry name" value="alpha/beta-Hydrolases"/>
    <property type="match status" value="1"/>
</dbReference>
<dbReference type="EMBL" id="QGBI01000008">
    <property type="protein sequence ID" value="MBX3890350.1"/>
    <property type="molecule type" value="Genomic_DNA"/>
</dbReference>
<dbReference type="Gene3D" id="3.40.50.1820">
    <property type="entry name" value="alpha/beta hydrolase"/>
    <property type="match status" value="1"/>
</dbReference>
<sequence>MALVSVAFAGCTSVAPRSWELPSDVKVLTTNGYAMAYVERGQGAPLVLVHGTLGDYRNWEPVMPMLSSHFRTISVSLRHAYPEPWNGQGNDAAIAQHAADLAAFIRALGIGPVHLLGHSRGGAVVLLTASAHPELVRSVILADPAPFVTLLPDRPEVQAAEEKRTAISQSMLERFQKGDLDGGAALWINAVGGPGAWAAASATSQGIWRSNAWTAKTLVDDDRQPFHCNDAARITAPVLLITGDRSPPIYGYMQEGLRPCLKQVTNAVIANAGHGMFRANPKAFSERVAEFVADH</sequence>
<dbReference type="InterPro" id="IPR029058">
    <property type="entry name" value="AB_hydrolase_fold"/>
</dbReference>
<feature type="domain" description="AB hydrolase-1" evidence="1">
    <location>
        <begin position="45"/>
        <end position="222"/>
    </location>
</feature>
<dbReference type="AlphaFoldDB" id="A0A9Q2BY82"/>
<accession>A0A9Q2BY82</accession>
<dbReference type="InterPro" id="IPR000073">
    <property type="entry name" value="AB_hydrolase_1"/>
</dbReference>
<protein>
    <submittedName>
        <fullName evidence="2">Alpha/beta hydrolase</fullName>
    </submittedName>
</protein>
<dbReference type="InterPro" id="IPR050228">
    <property type="entry name" value="Carboxylesterase_BioH"/>
</dbReference>
<dbReference type="GO" id="GO:0016787">
    <property type="term" value="F:hydrolase activity"/>
    <property type="evidence" value="ECO:0007669"/>
    <property type="project" value="UniProtKB-KW"/>
</dbReference>
<organism evidence="2 3">
    <name type="scientific">Ralstonia pickettii</name>
    <name type="common">Burkholderia pickettii</name>
    <dbReference type="NCBI Taxonomy" id="329"/>
    <lineage>
        <taxon>Bacteria</taxon>
        <taxon>Pseudomonadati</taxon>
        <taxon>Pseudomonadota</taxon>
        <taxon>Betaproteobacteria</taxon>
        <taxon>Burkholderiales</taxon>
        <taxon>Burkholderiaceae</taxon>
        <taxon>Ralstonia</taxon>
    </lineage>
</organism>
<comment type="caution">
    <text evidence="2">The sequence shown here is derived from an EMBL/GenBank/DDBJ whole genome shotgun (WGS) entry which is preliminary data.</text>
</comment>
<reference evidence="2" key="1">
    <citation type="submission" date="2018-06" db="EMBL/GenBank/DDBJ databases">
        <authorList>
            <person name="O'Rourke A."/>
        </authorList>
    </citation>
    <scope>NUCLEOTIDE SEQUENCE</scope>
    <source>
        <strain evidence="2">132550021-3</strain>
    </source>
</reference>
<dbReference type="Pfam" id="PF00561">
    <property type="entry name" value="Abhydrolase_1"/>
    <property type="match status" value="1"/>
</dbReference>
<dbReference type="Proteomes" id="UP001199322">
    <property type="component" value="Unassembled WGS sequence"/>
</dbReference>